<evidence type="ECO:0000313" key="3">
    <source>
        <dbReference type="Proteomes" id="UP000377595"/>
    </source>
</evidence>
<dbReference type="GO" id="GO:0003677">
    <property type="term" value="F:DNA binding"/>
    <property type="evidence" value="ECO:0007669"/>
    <property type="project" value="InterPro"/>
</dbReference>
<organism evidence="2 3">
    <name type="scientific">Acrocarpospora pleiomorpha</name>
    <dbReference type="NCBI Taxonomy" id="90975"/>
    <lineage>
        <taxon>Bacteria</taxon>
        <taxon>Bacillati</taxon>
        <taxon>Actinomycetota</taxon>
        <taxon>Actinomycetes</taxon>
        <taxon>Streptosporangiales</taxon>
        <taxon>Streptosporangiaceae</taxon>
        <taxon>Acrocarpospora</taxon>
    </lineage>
</organism>
<dbReference type="InterPro" id="IPR051797">
    <property type="entry name" value="TrmB-like"/>
</dbReference>
<dbReference type="InterPro" id="IPR000792">
    <property type="entry name" value="Tscrpt_reg_LuxR_C"/>
</dbReference>
<name>A0A5M3XSD4_9ACTN</name>
<accession>A0A5M3XSD4</accession>
<dbReference type="PANTHER" id="PTHR34293:SF1">
    <property type="entry name" value="HTH-TYPE TRANSCRIPTIONAL REGULATOR TRMBL2"/>
    <property type="match status" value="1"/>
</dbReference>
<gene>
    <name evidence="2" type="ORF">Aple_070640</name>
</gene>
<dbReference type="InterPro" id="IPR016032">
    <property type="entry name" value="Sig_transdc_resp-reg_C-effctor"/>
</dbReference>
<evidence type="ECO:0000313" key="2">
    <source>
        <dbReference type="EMBL" id="GES24165.1"/>
    </source>
</evidence>
<dbReference type="AlphaFoldDB" id="A0A5M3XSD4"/>
<dbReference type="PANTHER" id="PTHR34293">
    <property type="entry name" value="HTH-TYPE TRANSCRIPTIONAL REGULATOR TRMBL2"/>
    <property type="match status" value="1"/>
</dbReference>
<dbReference type="InterPro" id="IPR036388">
    <property type="entry name" value="WH-like_DNA-bd_sf"/>
</dbReference>
<reference evidence="2 3" key="1">
    <citation type="submission" date="2019-10" db="EMBL/GenBank/DDBJ databases">
        <title>Whole genome shotgun sequence of Acrocarpospora pleiomorpha NBRC 16267.</title>
        <authorList>
            <person name="Ichikawa N."/>
            <person name="Kimura A."/>
            <person name="Kitahashi Y."/>
            <person name="Komaki H."/>
            <person name="Oguchi A."/>
        </authorList>
    </citation>
    <scope>NUCLEOTIDE SEQUENCE [LARGE SCALE GENOMIC DNA]</scope>
    <source>
        <strain evidence="2 3">NBRC 16267</strain>
    </source>
</reference>
<protein>
    <recommendedName>
        <fullName evidence="1">HTH luxR-type domain-containing protein</fullName>
    </recommendedName>
</protein>
<dbReference type="GO" id="GO:0006355">
    <property type="term" value="P:regulation of DNA-templated transcription"/>
    <property type="evidence" value="ECO:0007669"/>
    <property type="project" value="InterPro"/>
</dbReference>
<dbReference type="Gene3D" id="1.10.10.10">
    <property type="entry name" value="Winged helix-like DNA-binding domain superfamily/Winged helix DNA-binding domain"/>
    <property type="match status" value="1"/>
</dbReference>
<comment type="caution">
    <text evidence="2">The sequence shown here is derived from an EMBL/GenBank/DDBJ whole genome shotgun (WGS) entry which is preliminary data.</text>
</comment>
<dbReference type="Proteomes" id="UP000377595">
    <property type="component" value="Unassembled WGS sequence"/>
</dbReference>
<keyword evidence="3" id="KW-1185">Reference proteome</keyword>
<dbReference type="EMBL" id="BLAF01000048">
    <property type="protein sequence ID" value="GES24165.1"/>
    <property type="molecule type" value="Genomic_DNA"/>
</dbReference>
<sequence>MEVITVHGDQELILRAGHLFEGARDEFVCAARDLDTWSRRPARNRTPTSLAVQKLFSPVALIGEPARLHLRQIASKGARVRISSSPLPYETIIIDRRVMILAGEATPTGRQYTVTTAPTLVGGVHALFAAAWDAATDLDAYLRGELPHLDPADRPVLRALADGLTDETAARRLDMSLRTYRRRVADLMTKLDADSRFQAGHRAGSLGL</sequence>
<dbReference type="SUPFAM" id="SSF46894">
    <property type="entry name" value="C-terminal effector domain of the bipartite response regulators"/>
    <property type="match status" value="1"/>
</dbReference>
<proteinExistence type="predicted"/>
<evidence type="ECO:0000259" key="1">
    <source>
        <dbReference type="SMART" id="SM00421"/>
    </source>
</evidence>
<dbReference type="RefSeq" id="WP_218038654.1">
    <property type="nucleotide sequence ID" value="NZ_BAAAHM010000005.1"/>
</dbReference>
<dbReference type="SMART" id="SM00421">
    <property type="entry name" value="HTH_LUXR"/>
    <property type="match status" value="1"/>
</dbReference>
<feature type="domain" description="HTH luxR-type" evidence="1">
    <location>
        <begin position="146"/>
        <end position="203"/>
    </location>
</feature>